<keyword evidence="5" id="KW-0472">Membrane</keyword>
<dbReference type="Proteomes" id="UP001144805">
    <property type="component" value="Unassembled WGS sequence"/>
</dbReference>
<evidence type="ECO:0000313" key="8">
    <source>
        <dbReference type="Proteomes" id="UP001144805"/>
    </source>
</evidence>
<gene>
    <name evidence="7" type="ORF">OSH07_01095</name>
</gene>
<evidence type="ECO:0000256" key="1">
    <source>
        <dbReference type="ARBA" id="ARBA00004533"/>
    </source>
</evidence>
<evidence type="ECO:0000256" key="2">
    <source>
        <dbReference type="ARBA" id="ARBA00022475"/>
    </source>
</evidence>
<dbReference type="PANTHER" id="PTHR30606">
    <property type="entry name" value="LIPID A BIOSYNTHESIS LAUROYL ACYLTRANSFERASE"/>
    <property type="match status" value="1"/>
</dbReference>
<dbReference type="InterPro" id="IPR004960">
    <property type="entry name" value="LipA_acyltrans"/>
</dbReference>
<comment type="subcellular location">
    <subcellularLocation>
        <location evidence="1">Cell inner membrane</location>
    </subcellularLocation>
</comment>
<evidence type="ECO:0000256" key="5">
    <source>
        <dbReference type="ARBA" id="ARBA00023136"/>
    </source>
</evidence>
<dbReference type="EMBL" id="JAPKNK010000001">
    <property type="protein sequence ID" value="MCX5567780.1"/>
    <property type="molecule type" value="Genomic_DNA"/>
</dbReference>
<reference evidence="7" key="1">
    <citation type="submission" date="2022-11" db="EMBL/GenBank/DDBJ databases">
        <title>Biodiversity and phylogenetic relationships of bacteria.</title>
        <authorList>
            <person name="Machado R.A.R."/>
            <person name="Bhat A."/>
            <person name="Loulou A."/>
            <person name="Kallel S."/>
        </authorList>
    </citation>
    <scope>NUCLEOTIDE SEQUENCE</scope>
    <source>
        <strain evidence="7">K-TC2</strain>
    </source>
</reference>
<dbReference type="CDD" id="cd07984">
    <property type="entry name" value="LPLAT_LABLAT-like"/>
    <property type="match status" value="1"/>
</dbReference>
<dbReference type="Pfam" id="PF03279">
    <property type="entry name" value="Lip_A_acyltrans"/>
    <property type="match status" value="1"/>
</dbReference>
<dbReference type="AlphaFoldDB" id="A0A9X3DXQ6"/>
<dbReference type="RefSeq" id="WP_266336757.1">
    <property type="nucleotide sequence ID" value="NZ_JAPKNK010000001.1"/>
</dbReference>
<proteinExistence type="predicted"/>
<dbReference type="NCBIfam" id="NF005120">
    <property type="entry name" value="PRK06553.1"/>
    <property type="match status" value="1"/>
</dbReference>
<protein>
    <submittedName>
        <fullName evidence="7">Lipid A biosynthesis lauroyl acyltransferase</fullName>
    </submittedName>
</protein>
<sequence length="313" mass="34721">MALPGKKKKKPFKKLTRRITRSKAAHASIAFVVRGMVAGVRSLGEERAGRVGGAVARFVGRFVSETRLARKNLAAAFPEKSAAEREKILQGVWSGLGQTMVEYVFLDKLVDIDPERLGEGRIEVVGVDQFLAMRDDGKPGIIFSAHLANWEILAVVAARFGLPVVSLFRAPTNNVIAEDLMQQREQMMGKLVASNRGATFEVGAALDRGEHVGMLCDQHHSRGPKVPFFGRPVHANPLVARLARHYDCPVHGARTVRLPNGRFRVELTPPVELPRDAEGLIDVDAGTAKVMSVVEGWVREHPEQWLWLHNRWR</sequence>
<keyword evidence="3" id="KW-0997">Cell inner membrane</keyword>
<keyword evidence="4" id="KW-0808">Transferase</keyword>
<keyword evidence="2" id="KW-1003">Cell membrane</keyword>
<evidence type="ECO:0000256" key="3">
    <source>
        <dbReference type="ARBA" id="ARBA00022519"/>
    </source>
</evidence>
<dbReference type="GO" id="GO:0005886">
    <property type="term" value="C:plasma membrane"/>
    <property type="evidence" value="ECO:0007669"/>
    <property type="project" value="UniProtKB-SubCell"/>
</dbReference>
<dbReference type="GO" id="GO:0016746">
    <property type="term" value="F:acyltransferase activity"/>
    <property type="evidence" value="ECO:0007669"/>
    <property type="project" value="UniProtKB-KW"/>
</dbReference>
<comment type="caution">
    <text evidence="7">The sequence shown here is derived from an EMBL/GenBank/DDBJ whole genome shotgun (WGS) entry which is preliminary data.</text>
</comment>
<evidence type="ECO:0000313" key="7">
    <source>
        <dbReference type="EMBL" id="MCX5567780.1"/>
    </source>
</evidence>
<evidence type="ECO:0000256" key="6">
    <source>
        <dbReference type="ARBA" id="ARBA00023315"/>
    </source>
</evidence>
<dbReference type="PANTHER" id="PTHR30606:SF9">
    <property type="entry name" value="LIPID A BIOSYNTHESIS LAUROYLTRANSFERASE"/>
    <property type="match status" value="1"/>
</dbReference>
<keyword evidence="6 7" id="KW-0012">Acyltransferase</keyword>
<organism evidence="7 8">
    <name type="scientific">Kaistia nematophila</name>
    <dbReference type="NCBI Taxonomy" id="2994654"/>
    <lineage>
        <taxon>Bacteria</taxon>
        <taxon>Pseudomonadati</taxon>
        <taxon>Pseudomonadota</taxon>
        <taxon>Alphaproteobacteria</taxon>
        <taxon>Hyphomicrobiales</taxon>
        <taxon>Kaistiaceae</taxon>
        <taxon>Kaistia</taxon>
    </lineage>
</organism>
<dbReference type="GO" id="GO:0009247">
    <property type="term" value="P:glycolipid biosynthetic process"/>
    <property type="evidence" value="ECO:0007669"/>
    <property type="project" value="UniProtKB-ARBA"/>
</dbReference>
<accession>A0A9X3DXQ6</accession>
<evidence type="ECO:0000256" key="4">
    <source>
        <dbReference type="ARBA" id="ARBA00022679"/>
    </source>
</evidence>
<keyword evidence="8" id="KW-1185">Reference proteome</keyword>
<name>A0A9X3DXQ6_9HYPH</name>